<dbReference type="PANTHER" id="PTHR23502">
    <property type="entry name" value="MAJOR FACILITATOR SUPERFAMILY"/>
    <property type="match status" value="1"/>
</dbReference>
<dbReference type="InterPro" id="IPR020846">
    <property type="entry name" value="MFS_dom"/>
</dbReference>
<keyword evidence="10" id="KW-1185">Reference proteome</keyword>
<evidence type="ECO:0000256" key="1">
    <source>
        <dbReference type="ARBA" id="ARBA00004141"/>
    </source>
</evidence>
<evidence type="ECO:0000256" key="7">
    <source>
        <dbReference type="SAM" id="Phobius"/>
    </source>
</evidence>
<feature type="transmembrane region" description="Helical" evidence="7">
    <location>
        <begin position="150"/>
        <end position="171"/>
    </location>
</feature>
<feature type="compositionally biased region" description="Polar residues" evidence="6">
    <location>
        <begin position="8"/>
        <end position="23"/>
    </location>
</feature>
<feature type="transmembrane region" description="Helical" evidence="7">
    <location>
        <begin position="282"/>
        <end position="307"/>
    </location>
</feature>
<dbReference type="SUPFAM" id="SSF103473">
    <property type="entry name" value="MFS general substrate transporter"/>
    <property type="match status" value="1"/>
</dbReference>
<dbReference type="HOGENOM" id="CLU_008455_1_1_1"/>
<dbReference type="Pfam" id="PF07690">
    <property type="entry name" value="MFS_1"/>
    <property type="match status" value="1"/>
</dbReference>
<evidence type="ECO:0000256" key="6">
    <source>
        <dbReference type="SAM" id="MobiDB-lite"/>
    </source>
</evidence>
<dbReference type="InterPro" id="IPR036259">
    <property type="entry name" value="MFS_trans_sf"/>
</dbReference>
<feature type="transmembrane region" description="Helical" evidence="7">
    <location>
        <begin position="93"/>
        <end position="112"/>
    </location>
</feature>
<feature type="transmembrane region" description="Helical" evidence="7">
    <location>
        <begin position="124"/>
        <end position="144"/>
    </location>
</feature>
<dbReference type="CDD" id="cd17323">
    <property type="entry name" value="MFS_Tpo1_MDR_like"/>
    <property type="match status" value="1"/>
</dbReference>
<keyword evidence="3 7" id="KW-0812">Transmembrane</keyword>
<dbReference type="PANTHER" id="PTHR23502:SF68">
    <property type="entry name" value="MULTIDRUG TRANSPORTER, PUTATIVE (AFU_ORTHOLOGUE AFUA_3G01120)-RELATED"/>
    <property type="match status" value="1"/>
</dbReference>
<feature type="transmembrane region" description="Helical" evidence="7">
    <location>
        <begin position="183"/>
        <end position="201"/>
    </location>
</feature>
<dbReference type="FunFam" id="1.20.1250.20:FF:000011">
    <property type="entry name" value="MFS multidrug transporter, putative"/>
    <property type="match status" value="1"/>
</dbReference>
<evidence type="ECO:0000259" key="8">
    <source>
        <dbReference type="PROSITE" id="PS50850"/>
    </source>
</evidence>
<dbReference type="VEuPathDB" id="FungiDB:PMAA_021080"/>
<accession>B6Q494</accession>
<feature type="region of interest" description="Disordered" evidence="6">
    <location>
        <begin position="1"/>
        <end position="34"/>
    </location>
</feature>
<evidence type="ECO:0000256" key="5">
    <source>
        <dbReference type="ARBA" id="ARBA00023136"/>
    </source>
</evidence>
<evidence type="ECO:0000313" key="10">
    <source>
        <dbReference type="Proteomes" id="UP000001294"/>
    </source>
</evidence>
<gene>
    <name evidence="9" type="ORF">PMAA_021080</name>
</gene>
<evidence type="ECO:0000313" key="9">
    <source>
        <dbReference type="EMBL" id="EEA27219.1"/>
    </source>
</evidence>
<evidence type="ECO:0000256" key="3">
    <source>
        <dbReference type="ARBA" id="ARBA00022692"/>
    </source>
</evidence>
<feature type="transmembrane region" description="Helical" evidence="7">
    <location>
        <begin position="367"/>
        <end position="386"/>
    </location>
</feature>
<feature type="transmembrane region" description="Helical" evidence="7">
    <location>
        <begin position="460"/>
        <end position="480"/>
    </location>
</feature>
<organism evidence="9 10">
    <name type="scientific">Talaromyces marneffei (strain ATCC 18224 / CBS 334.59 / QM 7333)</name>
    <name type="common">Penicillium marneffei</name>
    <dbReference type="NCBI Taxonomy" id="441960"/>
    <lineage>
        <taxon>Eukaryota</taxon>
        <taxon>Fungi</taxon>
        <taxon>Dikarya</taxon>
        <taxon>Ascomycota</taxon>
        <taxon>Pezizomycotina</taxon>
        <taxon>Eurotiomycetes</taxon>
        <taxon>Eurotiomycetidae</taxon>
        <taxon>Eurotiales</taxon>
        <taxon>Trichocomaceae</taxon>
        <taxon>Talaromyces</taxon>
        <taxon>Talaromyces sect. Talaromyces</taxon>
    </lineage>
</organism>
<dbReference type="OrthoDB" id="5296287at2759"/>
<feature type="transmembrane region" description="Helical" evidence="7">
    <location>
        <begin position="425"/>
        <end position="448"/>
    </location>
</feature>
<dbReference type="Gene3D" id="1.20.1250.20">
    <property type="entry name" value="MFS general substrate transporter like domains"/>
    <property type="match status" value="1"/>
</dbReference>
<name>B6Q494_TALMQ</name>
<dbReference type="GO" id="GO:0016020">
    <property type="term" value="C:membrane"/>
    <property type="evidence" value="ECO:0007669"/>
    <property type="project" value="UniProtKB-SubCell"/>
</dbReference>
<feature type="transmembrane region" description="Helical" evidence="7">
    <location>
        <begin position="59"/>
        <end position="81"/>
    </location>
</feature>
<protein>
    <recommendedName>
        <fullName evidence="8">Major facilitator superfamily (MFS) profile domain-containing protein</fullName>
    </recommendedName>
</protein>
<comment type="similarity">
    <text evidence="2">Belongs to the major facilitator superfamily.</text>
</comment>
<evidence type="ECO:0000256" key="2">
    <source>
        <dbReference type="ARBA" id="ARBA00008335"/>
    </source>
</evidence>
<reference evidence="10" key="1">
    <citation type="journal article" date="2015" name="Genome Announc.">
        <title>Genome sequence of the AIDS-associated pathogen Penicillium marneffei (ATCC18224) and its near taxonomic relative Talaromyces stipitatus (ATCC10500).</title>
        <authorList>
            <person name="Nierman W.C."/>
            <person name="Fedorova-Abrams N.D."/>
            <person name="Andrianopoulos A."/>
        </authorList>
    </citation>
    <scope>NUCLEOTIDE SEQUENCE [LARGE SCALE GENOMIC DNA]</scope>
    <source>
        <strain evidence="10">ATCC 18224 / CBS 334.59 / QM 7333</strain>
    </source>
</reference>
<dbReference type="EMBL" id="DS995899">
    <property type="protein sequence ID" value="EEA27219.1"/>
    <property type="molecule type" value="Genomic_DNA"/>
</dbReference>
<keyword evidence="4 7" id="KW-1133">Transmembrane helix</keyword>
<feature type="domain" description="Major facilitator superfamily (MFS) profile" evidence="8">
    <location>
        <begin position="58"/>
        <end position="489"/>
    </location>
</feature>
<keyword evidence="5 7" id="KW-0472">Membrane</keyword>
<dbReference type="AlphaFoldDB" id="B6Q494"/>
<dbReference type="Proteomes" id="UP000001294">
    <property type="component" value="Unassembled WGS sequence"/>
</dbReference>
<evidence type="ECO:0000256" key="4">
    <source>
        <dbReference type="ARBA" id="ARBA00022989"/>
    </source>
</evidence>
<feature type="transmembrane region" description="Helical" evidence="7">
    <location>
        <begin position="213"/>
        <end position="242"/>
    </location>
</feature>
<dbReference type="PhylomeDB" id="B6Q494"/>
<dbReference type="GO" id="GO:0022857">
    <property type="term" value="F:transmembrane transporter activity"/>
    <property type="evidence" value="ECO:0007669"/>
    <property type="project" value="InterPro"/>
</dbReference>
<proteinExistence type="inferred from homology"/>
<dbReference type="PROSITE" id="PS50850">
    <property type="entry name" value="MFS"/>
    <property type="match status" value="1"/>
</dbReference>
<feature type="transmembrane region" description="Helical" evidence="7">
    <location>
        <begin position="327"/>
        <end position="346"/>
    </location>
</feature>
<dbReference type="InterPro" id="IPR011701">
    <property type="entry name" value="MFS"/>
</dbReference>
<feature type="transmembrane region" description="Helical" evidence="7">
    <location>
        <begin position="392"/>
        <end position="413"/>
    </location>
</feature>
<comment type="subcellular location">
    <subcellularLocation>
        <location evidence="1">Membrane</location>
        <topology evidence="1">Multi-pass membrane protein</topology>
    </subcellularLocation>
</comment>
<sequence length="495" mass="53553">MAERARTPTETSETTNVAESTTSDYDEQPGQDPNIVWWDGEDDPANPLNWAPLKKWTNIMLLSGITFIVPLASSMFAPGVRQVASEFGESNEILEALVVSIYVIGLAVGPLVQAPMSEVYGRWIVYSTCNVLYVVFTIACAVSTNISMLIVFRFFAGCMGSAPVTIGGGTIADSFPPHQRGRALSIFTLGPVAGPAIGPIAGGFLSESEGWRWIFWVLAIASGVITVGQIFLTQETSAVVILQRKVKRLQKETGNMSLRSKLDRQIPGSEVLKRAIVRPAKLQVLSAISILMSVATAVVYGNLYLMLTTITAVFESTYGFTTGTSGLAYIGLGLGNVIGLFVFSFTSDRYLQQKSAKGLQLKPEDRLPLMLGSCPTIAAGMFWYGWSAQAKTHWIVPIIGSGFVGLGNMFFFMPMMGYLVDAYTIYAASALAANTVLRSIGGGLLPLAGQSMYGALGYGWGNSLLGFILIGFTPVIFLIYRYGEHIRTKWPLNLD</sequence>